<name>A0AA86J3X8_9BURK</name>
<dbReference type="EMBL" id="AP028947">
    <property type="protein sequence ID" value="BET27301.1"/>
    <property type="molecule type" value="Genomic_DNA"/>
</dbReference>
<accession>A0AA86J3X8</accession>
<dbReference type="InterPro" id="IPR004323">
    <property type="entry name" value="Ion_tolerance_CutA"/>
</dbReference>
<evidence type="ECO:0000256" key="1">
    <source>
        <dbReference type="ARBA" id="ARBA00010169"/>
    </source>
</evidence>
<dbReference type="AlphaFoldDB" id="A0AA86J3X8"/>
<dbReference type="Pfam" id="PF03091">
    <property type="entry name" value="CutA1"/>
    <property type="match status" value="1"/>
</dbReference>
<evidence type="ECO:0000313" key="2">
    <source>
        <dbReference type="EMBL" id="BET27301.1"/>
    </source>
</evidence>
<comment type="similarity">
    <text evidence="1">Belongs to the CutA family.</text>
</comment>
<evidence type="ECO:0000313" key="3">
    <source>
        <dbReference type="Proteomes" id="UP001329151"/>
    </source>
</evidence>
<dbReference type="InterPro" id="IPR015867">
    <property type="entry name" value="N-reg_PII/ATP_PRibTrfase_C"/>
</dbReference>
<dbReference type="GO" id="GO:0010038">
    <property type="term" value="P:response to metal ion"/>
    <property type="evidence" value="ECO:0007669"/>
    <property type="project" value="InterPro"/>
</dbReference>
<dbReference type="RefSeq" id="WP_130557602.1">
    <property type="nucleotide sequence ID" value="NZ_AP028947.1"/>
</dbReference>
<keyword evidence="3" id="KW-1185">Reference proteome</keyword>
<dbReference type="GO" id="GO:0005507">
    <property type="term" value="F:copper ion binding"/>
    <property type="evidence" value="ECO:0007669"/>
    <property type="project" value="TreeGrafter"/>
</dbReference>
<organism evidence="2 3">
    <name type="scientific">Limnobacter thiooxidans</name>
    <dbReference type="NCBI Taxonomy" id="131080"/>
    <lineage>
        <taxon>Bacteria</taxon>
        <taxon>Pseudomonadati</taxon>
        <taxon>Pseudomonadota</taxon>
        <taxon>Betaproteobacteria</taxon>
        <taxon>Burkholderiales</taxon>
        <taxon>Burkholderiaceae</taxon>
        <taxon>Limnobacter</taxon>
    </lineage>
</organism>
<dbReference type="KEGG" id="lto:RGQ30_28020"/>
<protein>
    <submittedName>
        <fullName evidence="2">Divalent-cation tolerance protein CutA</fullName>
    </submittedName>
</protein>
<dbReference type="SUPFAM" id="SSF54913">
    <property type="entry name" value="GlnB-like"/>
    <property type="match status" value="1"/>
</dbReference>
<proteinExistence type="inferred from homology"/>
<dbReference type="PANTHER" id="PTHR23419">
    <property type="entry name" value="DIVALENT CATION TOLERANCE CUTA-RELATED"/>
    <property type="match status" value="1"/>
</dbReference>
<reference evidence="2 3" key="1">
    <citation type="submission" date="2023-10" db="EMBL/GenBank/DDBJ databases">
        <title>Complete Genome Sequence of Limnobacter thiooxidans CS-K2T, Isolated from freshwater lake sediments in Bavaria, Germany.</title>
        <authorList>
            <person name="Naruki M."/>
            <person name="Watanabe A."/>
            <person name="Warashina T."/>
            <person name="Morita T."/>
            <person name="Arakawa K."/>
        </authorList>
    </citation>
    <scope>NUCLEOTIDE SEQUENCE [LARGE SCALE GENOMIC DNA]</scope>
    <source>
        <strain evidence="2 3">CS-K2</strain>
    </source>
</reference>
<dbReference type="PANTHER" id="PTHR23419:SF8">
    <property type="entry name" value="FI09726P"/>
    <property type="match status" value="1"/>
</dbReference>
<gene>
    <name evidence="2" type="ORF">RGQ30_28020</name>
</gene>
<dbReference type="InterPro" id="IPR011322">
    <property type="entry name" value="N-reg_PII-like_a/b"/>
</dbReference>
<dbReference type="Gene3D" id="3.30.70.120">
    <property type="match status" value="1"/>
</dbReference>
<dbReference type="Proteomes" id="UP001329151">
    <property type="component" value="Chromosome"/>
</dbReference>
<sequence>MNTNCFVAYTTVDSKTKATNLARQLVESGGIACASIVGPIESVYFWQGQLEQTPEWMLMMKCSEKQVEKLKAVIVELHEYDLPELIVLPIVDGHLPYLNWIASTQGSAS</sequence>